<gene>
    <name evidence="1" type="ORF">TQ35_06365</name>
</gene>
<dbReference type="AlphaFoldDB" id="A0A0F2LP70"/>
<evidence type="ECO:0000313" key="1">
    <source>
        <dbReference type="EMBL" id="KJR78609.1"/>
    </source>
</evidence>
<proteinExistence type="predicted"/>
<accession>A0A0F2LP70</accession>
<name>A0A0F2LP70_9CREN</name>
<dbReference type="EMBL" id="JZWS01000075">
    <property type="protein sequence ID" value="KJR78609.1"/>
    <property type="molecule type" value="Genomic_DNA"/>
</dbReference>
<sequence>MDMSRKKKIGLTLLLVYAFSVAIFLTTIVNASNSQPLILQVVNPVTGQNLAWGRENITLESEYVAVQNLNLTYSPQTAIQVTFKVVESYINNYKFGSSNYNSTAKEFGIYTKPLTPGVTYTILSTFTATTTETTWSSDISPYTSSGNFYYVQFNDTPSTPFYFTYSSTDSLIGTLKASYANVTATISQIPIEVQDLGINSGVVVNVTIQPVLKNLPSIEVPNINFSVHLNYTEVGSDYIVNASYYQAPNTNTYQFINYIVDTVTSVPSNVSQTEGITVSFVVNKIGYIALVDLGLWSNTTTVYVKGINPTPSSNTVSFRPVVIPPSMNVVYSMFGQGNEVLANVTDNYMVANITIYAPDDILDWYLSSPNGGQAYASLNEPSSTGSWDLVNNAGLYMTLYVNGNAVKSINVPLELYYTNSGYVPYVFKAYVSFLLSPTNNIEVAPNAVSSASGSSSMVYVFINPADLKNAMIVATFNDSDYAVQYYFGPIGKASVSDNLAINATAPVIQLPSVASLSQSYIPGTLTDYDYGYHYVVENVTTVMPKYPVLISPQGNSEIIIGQTASPTEASVTLYYPNTPPNYNPSNEVQVATLTSVTIKFQNGTTYKIYLASTNISRLFTSYTWYQLGNVPLQLWQYGFEISLPGLEQILGITPQQATYVLNNSVLSINYYDTITGQTITKNIKLVSLPVELQLIPPNQGKIPIQTIGTPIADLQPGVNLIYNVTATTGFAVEVELSDPTYGQTASGTILSVPLTSITIIGWTGAKAELLYNVNSTLALTETAPGSGLFVGYIMFNISPLGAPINETTLYVDGVKVGTLSQYIEAAETMTLTVTIAGLTSTPLVASVPITGEVYTNVFENVTPLVYNPVTNQLSFYMKATIPYNYSGYAAIQIVNASGVTVFVYETFFQPLPNETMNELIAFDLSLAHLAPGTYKVYVSAFTIPVVYPSTAVAASAKPIEVDFVMTQLTIT</sequence>
<dbReference type="PATRIC" id="fig|1326980.8.peg.2090"/>
<reference evidence="1" key="1">
    <citation type="submission" date="2015-03" db="EMBL/GenBank/DDBJ databases">
        <title>Metagenome Sequencing of an Archaeal-Dominated Microbial Community from a Hot Spring at the Los Azufres Geothermal Field, Mexico.</title>
        <authorList>
            <person name="Servin-Garciduenas L.E."/>
            <person name="Martinez-Romero E."/>
        </authorList>
    </citation>
    <scope>NUCLEOTIDE SEQUENCE [LARGE SCALE GENOMIC DNA]</scope>
    <source>
        <strain evidence="1">AZ1-454</strain>
    </source>
</reference>
<comment type="caution">
    <text evidence="1">The sequence shown here is derived from an EMBL/GenBank/DDBJ whole genome shotgun (WGS) entry which is preliminary data.</text>
</comment>
<organism evidence="1">
    <name type="scientific">Candidatus Aramenus sulfurataquae</name>
    <dbReference type="NCBI Taxonomy" id="1326980"/>
    <lineage>
        <taxon>Archaea</taxon>
        <taxon>Thermoproteota</taxon>
        <taxon>Thermoprotei</taxon>
        <taxon>Sulfolobales</taxon>
        <taxon>Sulfolobaceae</taxon>
        <taxon>Candidatus Aramenus</taxon>
    </lineage>
</organism>
<protein>
    <submittedName>
        <fullName evidence="1">Uncharacterized protein</fullName>
    </submittedName>
</protein>